<keyword evidence="1" id="KW-0812">Transmembrane</keyword>
<evidence type="ECO:0000313" key="2">
    <source>
        <dbReference type="EMBL" id="BCD99525.1"/>
    </source>
</evidence>
<dbReference type="Pfam" id="PF16074">
    <property type="entry name" value="PilW"/>
    <property type="match status" value="1"/>
</dbReference>
<keyword evidence="1" id="KW-0472">Membrane</keyword>
<dbReference type="NCBIfam" id="TIGR02532">
    <property type="entry name" value="IV_pilin_GFxxxE"/>
    <property type="match status" value="1"/>
</dbReference>
<evidence type="ECO:0000256" key="1">
    <source>
        <dbReference type="SAM" id="Phobius"/>
    </source>
</evidence>
<accession>A0AAN2BLZ1</accession>
<sequence length="334" mass="34984">MNTIKRAASSGFSLIELMIAMLIGLIILNGVIQVVISGKRTYLDNQAISQIQENARYAIETLSREIRVAGYIGCMTTANGELDSAGVATAQPGFLVDGSNEFSALQAFNNVNAGNTGLPDQIRGSVREGTDVFIVRHTDTSSEWVLNNNLASLGGSIQVGAGVEPKAGQPMALVSHDCATASLFTAGAVADVDGGYSVTATNANGSFGVSEFQKGSRLTPLVVYAYYIGISSVVEDMPALMREVIIMDGTTVSSRSEELAVGVEDMQITLGNDAAVFSEPVGNEVSPIAVRLELTLRSHSRVNGVAEGDGEGNGADDGYIRKVATATVRVRNQG</sequence>
<evidence type="ECO:0000313" key="3">
    <source>
        <dbReference type="Proteomes" id="UP001320119"/>
    </source>
</evidence>
<keyword evidence="3" id="KW-1185">Reference proteome</keyword>
<feature type="transmembrane region" description="Helical" evidence="1">
    <location>
        <begin position="12"/>
        <end position="36"/>
    </location>
</feature>
<dbReference type="AlphaFoldDB" id="A0AAN2BLZ1"/>
<keyword evidence="1" id="KW-1133">Transmembrane helix</keyword>
<proteinExistence type="predicted"/>
<organism evidence="2 3">
    <name type="scientific">Marinagarivorans cellulosilyticus</name>
    <dbReference type="NCBI Taxonomy" id="2721545"/>
    <lineage>
        <taxon>Bacteria</taxon>
        <taxon>Pseudomonadati</taxon>
        <taxon>Pseudomonadota</taxon>
        <taxon>Gammaproteobacteria</taxon>
        <taxon>Cellvibrionales</taxon>
        <taxon>Cellvibrionaceae</taxon>
        <taxon>Marinagarivorans</taxon>
    </lineage>
</organism>
<dbReference type="Pfam" id="PF07963">
    <property type="entry name" value="N_methyl"/>
    <property type="match status" value="1"/>
</dbReference>
<name>A0AAN2BLZ1_9GAMM</name>
<reference evidence="2 3" key="1">
    <citation type="journal article" date="2022" name="IScience">
        <title>An ultrasensitive nanofiber-based assay for enzymatic hydrolysis and deep-sea microbial degradation of cellulose.</title>
        <authorList>
            <person name="Tsudome M."/>
            <person name="Tachioka M."/>
            <person name="Miyazaki M."/>
            <person name="Uchimura K."/>
            <person name="Tsuda M."/>
            <person name="Takaki Y."/>
            <person name="Deguchi S."/>
        </authorList>
    </citation>
    <scope>NUCLEOTIDE SEQUENCE [LARGE SCALE GENOMIC DNA]</scope>
    <source>
        <strain evidence="2 3">GE09</strain>
    </source>
</reference>
<dbReference type="InterPro" id="IPR032092">
    <property type="entry name" value="PilW"/>
</dbReference>
<dbReference type="RefSeq" id="WP_236984791.1">
    <property type="nucleotide sequence ID" value="NZ_AP023086.1"/>
</dbReference>
<dbReference type="KEGG" id="marq:MARGE09_P3727"/>
<dbReference type="InterPro" id="IPR012902">
    <property type="entry name" value="N_methyl_site"/>
</dbReference>
<dbReference type="GO" id="GO:0043683">
    <property type="term" value="P:type IV pilus assembly"/>
    <property type="evidence" value="ECO:0007669"/>
    <property type="project" value="InterPro"/>
</dbReference>
<dbReference type="Proteomes" id="UP001320119">
    <property type="component" value="Chromosome"/>
</dbReference>
<dbReference type="EMBL" id="AP023086">
    <property type="protein sequence ID" value="BCD99525.1"/>
    <property type="molecule type" value="Genomic_DNA"/>
</dbReference>
<gene>
    <name evidence="2" type="ORF">MARGE09_P3727</name>
</gene>
<protein>
    <submittedName>
        <fullName evidence="2">Type IV pilus assembly protein PilW</fullName>
    </submittedName>
</protein>